<evidence type="ECO:0000313" key="2">
    <source>
        <dbReference type="Proteomes" id="UP001595796"/>
    </source>
</evidence>
<proteinExistence type="predicted"/>
<organism evidence="1 2">
    <name type="scientific">Flaviflagellibacter deserti</name>
    <dbReference type="NCBI Taxonomy" id="2267266"/>
    <lineage>
        <taxon>Bacteria</taxon>
        <taxon>Pseudomonadati</taxon>
        <taxon>Pseudomonadota</taxon>
        <taxon>Alphaproteobacteria</taxon>
        <taxon>Hyphomicrobiales</taxon>
        <taxon>Flaviflagellibacter</taxon>
    </lineage>
</organism>
<reference evidence="2" key="1">
    <citation type="journal article" date="2019" name="Int. J. Syst. Evol. Microbiol.">
        <title>The Global Catalogue of Microorganisms (GCM) 10K type strain sequencing project: providing services to taxonomists for standard genome sequencing and annotation.</title>
        <authorList>
            <consortium name="The Broad Institute Genomics Platform"/>
            <consortium name="The Broad Institute Genome Sequencing Center for Infectious Disease"/>
            <person name="Wu L."/>
            <person name="Ma J."/>
        </authorList>
    </citation>
    <scope>NUCLEOTIDE SEQUENCE [LARGE SCALE GENOMIC DNA]</scope>
    <source>
        <strain evidence="2">CGMCC 1.16444</strain>
    </source>
</reference>
<keyword evidence="2" id="KW-1185">Reference proteome</keyword>
<comment type="caution">
    <text evidence="1">The sequence shown here is derived from an EMBL/GenBank/DDBJ whole genome shotgun (WGS) entry which is preliminary data.</text>
</comment>
<sequence>MVSPDDLKSVDRILEATARGGRFKVPTDIDREGLASALSFCLTWYKMYASQAKKPERRRRKEVAAKIGSSAVELLGALSKAEQLRMVGIDQPDDAVLDFLHLLVDQAREAEDLYSSPGAFKDVGSAFVFLAGERLPHVYEKYLGHKATIGRGVETKKVRSPPANSPYIRFAIAFCDEFGVRPEEGRSYSGETIADALKKARRHASNQHGAKARKY</sequence>
<protein>
    <submittedName>
        <fullName evidence="1">Uncharacterized protein</fullName>
    </submittedName>
</protein>
<dbReference type="RefSeq" id="WP_162799653.1">
    <property type="nucleotide sequence ID" value="NZ_JBHSJF010000006.1"/>
</dbReference>
<dbReference type="Proteomes" id="UP001595796">
    <property type="component" value="Unassembled WGS sequence"/>
</dbReference>
<dbReference type="EMBL" id="JBHSJF010000006">
    <property type="protein sequence ID" value="MFC5068900.1"/>
    <property type="molecule type" value="Genomic_DNA"/>
</dbReference>
<gene>
    <name evidence="1" type="ORF">ACFPFW_12865</name>
</gene>
<evidence type="ECO:0000313" key="1">
    <source>
        <dbReference type="EMBL" id="MFC5068900.1"/>
    </source>
</evidence>
<name>A0ABV9Z1M7_9HYPH</name>
<accession>A0ABV9Z1M7</accession>